<reference evidence="1 2" key="1">
    <citation type="submission" date="2007-09" db="EMBL/GenBank/DDBJ databases">
        <title>Draft genome sequence of Faecalibacterium prausnitzii M21/2.</title>
        <authorList>
            <person name="Sudarsanam P."/>
            <person name="Ley R."/>
            <person name="Guruge J."/>
            <person name="Turnbaugh P.J."/>
            <person name="Mahowald M."/>
            <person name="Liep D."/>
            <person name="Gordon J."/>
        </authorList>
    </citation>
    <scope>NUCLEOTIDE SEQUENCE [LARGE SCALE GENOMIC DNA]</scope>
    <source>
        <strain evidence="1 2">M21/2</strain>
    </source>
</reference>
<gene>
    <name evidence="1" type="ORF">FAEPRAM212_03484</name>
</gene>
<dbReference type="AlphaFoldDB" id="A8SHV8"/>
<evidence type="ECO:0000313" key="1">
    <source>
        <dbReference type="EMBL" id="EDP20687.1"/>
    </source>
</evidence>
<sequence>MIMFYIYRALEDLFANSYKKTIKDLPSSAKHGIYIIRNIALLNILPFNDV</sequence>
<organism evidence="1 2">
    <name type="scientific">Faecalibacterium prausnitzii M21/2</name>
    <dbReference type="NCBI Taxonomy" id="411485"/>
    <lineage>
        <taxon>Bacteria</taxon>
        <taxon>Bacillati</taxon>
        <taxon>Bacillota</taxon>
        <taxon>Clostridia</taxon>
        <taxon>Eubacteriales</taxon>
        <taxon>Oscillospiraceae</taxon>
        <taxon>Faecalibacterium</taxon>
    </lineage>
</organism>
<proteinExistence type="predicted"/>
<protein>
    <submittedName>
        <fullName evidence="1">Uncharacterized protein</fullName>
    </submittedName>
</protein>
<accession>A8SHV8</accession>
<dbReference type="Proteomes" id="UP000005945">
    <property type="component" value="Unassembled WGS sequence"/>
</dbReference>
<reference evidence="1 2" key="2">
    <citation type="submission" date="2007-09" db="EMBL/GenBank/DDBJ databases">
        <authorList>
            <person name="Fulton L."/>
            <person name="Clifton S."/>
            <person name="Fulton B."/>
            <person name="Xu J."/>
            <person name="Minx P."/>
            <person name="Pepin K.H."/>
            <person name="Johnson M."/>
            <person name="Thiruvilangam P."/>
            <person name="Bhonagiri V."/>
            <person name="Nash W.E."/>
            <person name="Mardis E.R."/>
            <person name="Wilson R.K."/>
        </authorList>
    </citation>
    <scope>NUCLEOTIDE SEQUENCE [LARGE SCALE GENOMIC DNA]</scope>
    <source>
        <strain evidence="1 2">M21/2</strain>
    </source>
</reference>
<dbReference type="EMBL" id="ABED02000029">
    <property type="protein sequence ID" value="EDP20687.1"/>
    <property type="molecule type" value="Genomic_DNA"/>
</dbReference>
<dbReference type="HOGENOM" id="CLU_3118047_0_0_9"/>
<evidence type="ECO:0000313" key="2">
    <source>
        <dbReference type="Proteomes" id="UP000005945"/>
    </source>
</evidence>
<name>A8SHV8_9FIRM</name>
<comment type="caution">
    <text evidence="1">The sequence shown here is derived from an EMBL/GenBank/DDBJ whole genome shotgun (WGS) entry which is preliminary data.</text>
</comment>